<feature type="transmembrane region" description="Helical" evidence="8">
    <location>
        <begin position="332"/>
        <end position="354"/>
    </location>
</feature>
<dbReference type="PANTHER" id="PTHR34975">
    <property type="entry name" value="SPORE GERMINATION PROTEIN A2"/>
    <property type="match status" value="1"/>
</dbReference>
<keyword evidence="3" id="KW-0813">Transport</keyword>
<feature type="transmembrane region" description="Helical" evidence="8">
    <location>
        <begin position="218"/>
        <end position="239"/>
    </location>
</feature>
<keyword evidence="4" id="KW-0309">Germination</keyword>
<dbReference type="NCBIfam" id="TIGR00912">
    <property type="entry name" value="2A0309"/>
    <property type="match status" value="1"/>
</dbReference>
<dbReference type="Proteomes" id="UP000009234">
    <property type="component" value="Chromosome"/>
</dbReference>
<evidence type="ECO:0000256" key="2">
    <source>
        <dbReference type="ARBA" id="ARBA00007998"/>
    </source>
</evidence>
<dbReference type="EMBL" id="CP002780">
    <property type="protein sequence ID" value="AEG60793.1"/>
    <property type="molecule type" value="Genomic_DNA"/>
</dbReference>
<proteinExistence type="inferred from homology"/>
<dbReference type="STRING" id="696281.Desru_2566"/>
<feature type="transmembrane region" description="Helical" evidence="8">
    <location>
        <begin position="187"/>
        <end position="206"/>
    </location>
</feature>
<evidence type="ECO:0000313" key="10">
    <source>
        <dbReference type="Proteomes" id="UP000009234"/>
    </source>
</evidence>
<evidence type="ECO:0000313" key="9">
    <source>
        <dbReference type="EMBL" id="AEG60793.1"/>
    </source>
</evidence>
<evidence type="ECO:0000256" key="7">
    <source>
        <dbReference type="ARBA" id="ARBA00023136"/>
    </source>
</evidence>
<keyword evidence="10" id="KW-1185">Reference proteome</keyword>
<name>F6DPV4_DESRL</name>
<feature type="transmembrane region" description="Helical" evidence="8">
    <location>
        <begin position="299"/>
        <end position="320"/>
    </location>
</feature>
<accession>F6DPV4</accession>
<evidence type="ECO:0000256" key="1">
    <source>
        <dbReference type="ARBA" id="ARBA00004141"/>
    </source>
</evidence>
<organism evidence="9 10">
    <name type="scientific">Desulforamulus ruminis (strain ATCC 23193 / DSM 2154 / NCIMB 8452 / DL)</name>
    <name type="common">Desulfotomaculum ruminis</name>
    <dbReference type="NCBI Taxonomy" id="696281"/>
    <lineage>
        <taxon>Bacteria</taxon>
        <taxon>Bacillati</taxon>
        <taxon>Bacillota</taxon>
        <taxon>Clostridia</taxon>
        <taxon>Eubacteriales</taxon>
        <taxon>Peptococcaceae</taxon>
        <taxon>Desulforamulus</taxon>
    </lineage>
</organism>
<dbReference type="AlphaFoldDB" id="F6DPV4"/>
<feature type="transmembrane region" description="Helical" evidence="8">
    <location>
        <begin position="41"/>
        <end position="62"/>
    </location>
</feature>
<evidence type="ECO:0000256" key="3">
    <source>
        <dbReference type="ARBA" id="ARBA00022448"/>
    </source>
</evidence>
<evidence type="ECO:0000256" key="5">
    <source>
        <dbReference type="ARBA" id="ARBA00022692"/>
    </source>
</evidence>
<dbReference type="OrthoDB" id="1931502at2"/>
<dbReference type="Gene3D" id="1.20.1740.10">
    <property type="entry name" value="Amino acid/polyamine transporter I"/>
    <property type="match status" value="1"/>
</dbReference>
<evidence type="ECO:0000256" key="8">
    <source>
        <dbReference type="SAM" id="Phobius"/>
    </source>
</evidence>
<reference evidence="9 10" key="2">
    <citation type="journal article" date="2012" name="Stand. Genomic Sci.">
        <title>Complete genome sequence of the sulfate-reducing firmicute Desulfotomaculum ruminis type strain (DL(T)).</title>
        <authorList>
            <person name="Spring S."/>
            <person name="Visser M."/>
            <person name="Lu M."/>
            <person name="Copeland A."/>
            <person name="Lapidus A."/>
            <person name="Lucas S."/>
            <person name="Cheng J.F."/>
            <person name="Han C."/>
            <person name="Tapia R."/>
            <person name="Goodwin L.A."/>
            <person name="Pitluck S."/>
            <person name="Ivanova N."/>
            <person name="Land M."/>
            <person name="Hauser L."/>
            <person name="Larimer F."/>
            <person name="Rohde M."/>
            <person name="Goker M."/>
            <person name="Detter J.C."/>
            <person name="Kyrpides N.C."/>
            <person name="Woyke T."/>
            <person name="Schaap P.J."/>
            <person name="Plugge C.M."/>
            <person name="Muyzer G."/>
            <person name="Kuever J."/>
            <person name="Pereira I.A."/>
            <person name="Parshina S.N."/>
            <person name="Bernier-Latmani R."/>
            <person name="Stams A.J."/>
            <person name="Klenk H.P."/>
        </authorList>
    </citation>
    <scope>NUCLEOTIDE SEQUENCE [LARGE SCALE GENOMIC DNA]</scope>
    <source>
        <strain evidence="10">ATCC 23193 / DSM 2154 / NCIB 8452 / DL</strain>
    </source>
</reference>
<comment type="subcellular location">
    <subcellularLocation>
        <location evidence="1">Membrane</location>
        <topology evidence="1">Multi-pass membrane protein</topology>
    </subcellularLocation>
</comment>
<dbReference type="eggNOG" id="COG0531">
    <property type="taxonomic scope" value="Bacteria"/>
</dbReference>
<dbReference type="Pfam" id="PF03845">
    <property type="entry name" value="Spore_permease"/>
    <property type="match status" value="1"/>
</dbReference>
<dbReference type="GO" id="GO:0009847">
    <property type="term" value="P:spore germination"/>
    <property type="evidence" value="ECO:0007669"/>
    <property type="project" value="InterPro"/>
</dbReference>
<protein>
    <submittedName>
        <fullName evidence="9">Spore germination protein</fullName>
    </submittedName>
</protein>
<dbReference type="GO" id="GO:0016020">
    <property type="term" value="C:membrane"/>
    <property type="evidence" value="ECO:0007669"/>
    <property type="project" value="UniProtKB-SubCell"/>
</dbReference>
<comment type="similarity">
    <text evidence="2">Belongs to the amino acid-polyamine-organocation (APC) superfamily. Spore germination protein (SGP) (TC 2.A.3.9) family.</text>
</comment>
<feature type="transmembrane region" description="Helical" evidence="8">
    <location>
        <begin position="12"/>
        <end position="29"/>
    </location>
</feature>
<gene>
    <name evidence="9" type="ordered locus">Desru_2566</name>
</gene>
<dbReference type="InterPro" id="IPR004761">
    <property type="entry name" value="Spore_GerAB"/>
</dbReference>
<evidence type="ECO:0000256" key="6">
    <source>
        <dbReference type="ARBA" id="ARBA00022989"/>
    </source>
</evidence>
<dbReference type="KEGG" id="dru:Desru_2566"/>
<dbReference type="HOGENOM" id="CLU_047547_1_2_9"/>
<feature type="transmembrane region" description="Helical" evidence="8">
    <location>
        <begin position="87"/>
        <end position="107"/>
    </location>
</feature>
<reference evidence="10" key="1">
    <citation type="submission" date="2011-05" db="EMBL/GenBank/DDBJ databases">
        <title>Complete sequence of Desulfotomaculum ruminis DSM 2154.</title>
        <authorList>
            <person name="Lucas S."/>
            <person name="Copeland A."/>
            <person name="Lapidus A."/>
            <person name="Cheng J.-F."/>
            <person name="Goodwin L."/>
            <person name="Pitluck S."/>
            <person name="Lu M."/>
            <person name="Detter J.C."/>
            <person name="Han C."/>
            <person name="Tapia R."/>
            <person name="Land M."/>
            <person name="Hauser L."/>
            <person name="Kyrpides N."/>
            <person name="Ivanova N."/>
            <person name="Mikhailova N."/>
            <person name="Pagani I."/>
            <person name="Stams A.J.M."/>
            <person name="Plugge C.M."/>
            <person name="Muyzer G."/>
            <person name="Kuever J."/>
            <person name="Parshina S.N."/>
            <person name="Ivanova A.E."/>
            <person name="Nazina T.N."/>
            <person name="Brambilla E."/>
            <person name="Spring S."/>
            <person name="Klenk H.-P."/>
            <person name="Woyke T."/>
        </authorList>
    </citation>
    <scope>NUCLEOTIDE SEQUENCE [LARGE SCALE GENOMIC DNA]</scope>
    <source>
        <strain evidence="10">ATCC 23193 / DSM 2154 / NCIB 8452 / DL</strain>
    </source>
</reference>
<feature type="transmembrane region" description="Helical" evidence="8">
    <location>
        <begin position="113"/>
        <end position="136"/>
    </location>
</feature>
<keyword evidence="7 8" id="KW-0472">Membrane</keyword>
<evidence type="ECO:0000256" key="4">
    <source>
        <dbReference type="ARBA" id="ARBA00022544"/>
    </source>
</evidence>
<keyword evidence="6 8" id="KW-1133">Transmembrane helix</keyword>
<sequence>MKSKTNIITSKQLIFTIIGSTIGVGIFTLTSTVVRDAKQDVWISTLMGSLLPLLGIFMLHLINRKFPDLSFAEYSEKVLSKWPGKMLSLLFVLYTMAFAAVVARIFVDILKTYLFPVTPVWALGILILLVSAYLASKDARVLGRVNELVFYESLFLFVFILGAVPKIDISFFRPVGQAGLTNILMGSYDAVFAFLGLEVLLVFYSLVQNKKEIVKASLTAVLIITIIYLMVALAVLGIFGPEVTEHIRFGLMGLLKTYQAPMIERGEFFFIIFWVFVAFRPVANMYFVSRYTMEKIMGVNSPLLMTVLFLPFLLIVILLPQNFEQALSFSSYLGLVGIAFITVIPLGLWAIAMLRGIGGEQGNA</sequence>
<keyword evidence="5 8" id="KW-0812">Transmembrane</keyword>
<feature type="transmembrane region" description="Helical" evidence="8">
    <location>
        <begin position="148"/>
        <end position="167"/>
    </location>
</feature>
<dbReference type="PANTHER" id="PTHR34975:SF2">
    <property type="entry name" value="SPORE GERMINATION PROTEIN A2"/>
    <property type="match status" value="1"/>
</dbReference>
<feature type="transmembrane region" description="Helical" evidence="8">
    <location>
        <begin position="268"/>
        <end position="287"/>
    </location>
</feature>
<dbReference type="RefSeq" id="WP_013842549.1">
    <property type="nucleotide sequence ID" value="NC_015589.1"/>
</dbReference>